<dbReference type="PROSITE" id="PS50181">
    <property type="entry name" value="FBOX"/>
    <property type="match status" value="1"/>
</dbReference>
<dbReference type="Proteomes" id="UP000799437">
    <property type="component" value="Unassembled WGS sequence"/>
</dbReference>
<evidence type="ECO:0000313" key="3">
    <source>
        <dbReference type="Proteomes" id="UP000799437"/>
    </source>
</evidence>
<dbReference type="GeneID" id="54482417"/>
<sequence>MTTVLNHASPFKRNVQLTDLPTELISAILIYLDSTALKRLNLTSKWGYHNAIPLLWRHVELVDKCTDYKDVDKPQMFGADWGFEDKHDDTPIIQKVLVILHNPFIASSVQSITHRCHLPHPGIFNELPNMYFKSRTLSSDRRTSVLLADAICLLDRVHTLRIVYGHWNLTKCLLKGFLFDRPASLKRLWLENVSLEGLPLNLLQSSPRSCGLESIRLRRLHLYGDRPPYEQSAMSYILVRGAGESRDIANGRAGTYSHPMVYSPEEEILPTEALDVAPLDVASEYDKRIYYNLPSAFAYLANRGYQPVNNNYETPFGNIDPCTLTTLLLHSSADTLTSLTLDWILWPSDNRRQTLPFLDSFSRLYFPNLKAFQLRNTVLTETELPKDLYLLDSSEDGSSIFPTFIEKHKNLRCLAWPIDRFFGVSIRSPEDTARRERIVAELARTLEDLRVDAEFGRREPFTHNPVGDMEFNERTRRRRFIEDFASHMTKVKSIKLEGGIPRDEKRETIRALSQSPLEKVIAIGISCPVGNTWGAGGRLLQDIDGGVGIGDDTRGLQEEYDDIIEGYMSVEPSKPFNEQFHASYGWGPGPPFVHNIASYHASTVTELKFCGYNGAPILYRPTPITEAMLHPIRYFHKLKSLVLSMWLLTWHEDEFRDDSIIQFWQDRSSPTSTALALPLNLPVLQPLAHPPPFTPAANAALINHRQNAAATHFSEPRPSWSQTLQTIYTPEALAAQVARQVGPHISEQAKAQREGVHVRVSFCLGLQITDIFELDVWIGAGDEVLRTRGPRTEQDGERREDKLFGRRWF</sequence>
<proteinExistence type="predicted"/>
<dbReference type="RefSeq" id="XP_033600032.1">
    <property type="nucleotide sequence ID" value="XM_033741363.1"/>
</dbReference>
<gene>
    <name evidence="2" type="ORF">EJ05DRAFT_394825</name>
</gene>
<name>A0A6A6W911_9PEZI</name>
<dbReference type="AlphaFoldDB" id="A0A6A6W911"/>
<dbReference type="EMBL" id="ML996573">
    <property type="protein sequence ID" value="KAF2757581.1"/>
    <property type="molecule type" value="Genomic_DNA"/>
</dbReference>
<organism evidence="2 3">
    <name type="scientific">Pseudovirgaria hyperparasitica</name>
    <dbReference type="NCBI Taxonomy" id="470096"/>
    <lineage>
        <taxon>Eukaryota</taxon>
        <taxon>Fungi</taxon>
        <taxon>Dikarya</taxon>
        <taxon>Ascomycota</taxon>
        <taxon>Pezizomycotina</taxon>
        <taxon>Dothideomycetes</taxon>
        <taxon>Dothideomycetes incertae sedis</taxon>
        <taxon>Acrospermales</taxon>
        <taxon>Acrospermaceae</taxon>
        <taxon>Pseudovirgaria</taxon>
    </lineage>
</organism>
<evidence type="ECO:0000313" key="2">
    <source>
        <dbReference type="EMBL" id="KAF2757581.1"/>
    </source>
</evidence>
<keyword evidence="3" id="KW-1185">Reference proteome</keyword>
<reference evidence="2" key="1">
    <citation type="journal article" date="2020" name="Stud. Mycol.">
        <title>101 Dothideomycetes genomes: a test case for predicting lifestyles and emergence of pathogens.</title>
        <authorList>
            <person name="Haridas S."/>
            <person name="Albert R."/>
            <person name="Binder M."/>
            <person name="Bloem J."/>
            <person name="Labutti K."/>
            <person name="Salamov A."/>
            <person name="Andreopoulos B."/>
            <person name="Baker S."/>
            <person name="Barry K."/>
            <person name="Bills G."/>
            <person name="Bluhm B."/>
            <person name="Cannon C."/>
            <person name="Castanera R."/>
            <person name="Culley D."/>
            <person name="Daum C."/>
            <person name="Ezra D."/>
            <person name="Gonzalez J."/>
            <person name="Henrissat B."/>
            <person name="Kuo A."/>
            <person name="Liang C."/>
            <person name="Lipzen A."/>
            <person name="Lutzoni F."/>
            <person name="Magnuson J."/>
            <person name="Mondo S."/>
            <person name="Nolan M."/>
            <person name="Ohm R."/>
            <person name="Pangilinan J."/>
            <person name="Park H.-J."/>
            <person name="Ramirez L."/>
            <person name="Alfaro M."/>
            <person name="Sun H."/>
            <person name="Tritt A."/>
            <person name="Yoshinaga Y."/>
            <person name="Zwiers L.-H."/>
            <person name="Turgeon B."/>
            <person name="Goodwin S."/>
            <person name="Spatafora J."/>
            <person name="Crous P."/>
            <person name="Grigoriev I."/>
        </authorList>
    </citation>
    <scope>NUCLEOTIDE SEQUENCE</scope>
    <source>
        <strain evidence="2">CBS 121739</strain>
    </source>
</reference>
<protein>
    <recommendedName>
        <fullName evidence="1">F-box domain-containing protein</fullName>
    </recommendedName>
</protein>
<dbReference type="InterPro" id="IPR001810">
    <property type="entry name" value="F-box_dom"/>
</dbReference>
<feature type="domain" description="F-box" evidence="1">
    <location>
        <begin position="14"/>
        <end position="59"/>
    </location>
</feature>
<accession>A0A6A6W911</accession>
<dbReference type="OrthoDB" id="47801at2759"/>
<evidence type="ECO:0000259" key="1">
    <source>
        <dbReference type="PROSITE" id="PS50181"/>
    </source>
</evidence>